<dbReference type="Proteomes" id="UP000031512">
    <property type="component" value="Chromosome 1"/>
</dbReference>
<dbReference type="AlphaFoldDB" id="L0AY16"/>
<sequence>MSANVNIKSKCPIGNKVNGTCHDDPRITAKKGTVSGARSYGYCTHNKPLSTFIRDLNYNRKSLQIENGGPPKPLTGTHSMIWETVTYYHEQYGSNGNDITKPLLLGIKFSSWAQHDWYENTGNSIKWKKVDDPTHFPTDNNIPVSPEFKGKLDGLACSLHNLHKIDIHNQRNSYTCSVCSKAKIGFKIDRFPQVPYGYTGFEYTLQDLENSITHPVVYGGTTIRYSDDRAHYQDFKISHEGNYESITVYYWEGEGVRENPLIIEVKTTGHVTFWFENTGDKITWVNITGTPGFPSTNVDHTNSQFKDKLDVLSCKLGGIVEIDLSKHADEEYCHNDGTHTKRIKVALNPNIFGFPNYLTFVHTQKRGNELTIGGFKIGDTPQTGFSGLQSPIKASKITVFLPTCDHNNPFLFHIESKDGNNGKWFKRTAGGNNWEEHSGLTGQTPEGANDYVKQAFSELTKGLTVTPCKAPPSVIQLDINKRPADRHTETVYLSGGIPIHVKKAATSTNGFFKLVHSTAKTPFKLGLNVARDQTIKKTKSPGTPILDVQEVAVYFWTLNHNLPILLGVTTTEEKYYSYGSTTGNIGHGSWINFSFYASKPSTYLLDDQNCQRNHAVPFDLKIPTDPSILYTNTQAPVCVQTTRRITESDSQLTQDPPNSNYTTKAYNMKPHTKISRVTHKGDDTTGINLKDEKISKVRVHSYPGDLDGNDTPLMLQFMKHDGDSEWFESTNKDGTQWAPVTGNTGGFYSSEQPTENLTNKLDSIACSIGIGVTMNLSLDNSMRHVNGTKYCCDSSSVAEMKVTVTDKPDSLNEMPITCYKHEIGGGDSLAGIKYYENGDATKRKNITAAGLYFPISGSLSVYTFYCKDKDPVLIYIEGGKPGVNKWFKKSDDGNKPWVRLSNELPNEIPDNFKECDKKTKLLEQLGKLGCPNSWHCSQNSSGTTMVGISYNNSIPHDPNNSAVSGQGGAGRNQANDTKGDTWSWFSDIFQTTFDSLLKSQKNTKKTTETPENSKTQTAPDDQSHGSTRQLGSSEKSTTEQNYEEASDKRGPGQPVPRESESGTSSLPPEAKPPPPGTGPAAPAEEVGKADTDIQESTGGGSGGSQTDGTTPPEPTIPGATPHEGRIEAQVSSQPSAQLSDSAQEAEPQLPQAVSGLEVVGGAVGLGSIVSSVFGGAGGLTGFGWWIYKRSKGDPLVLGTYPANLYLWFTYIPKLLPLKLHQKSGLWKSFPKSSIHRKRP</sequence>
<keyword evidence="3" id="KW-1185">Reference proteome</keyword>
<protein>
    <submittedName>
        <fullName evidence="2">Uncharacterized protein</fullName>
    </submittedName>
</protein>
<feature type="compositionally biased region" description="Polar residues" evidence="1">
    <location>
        <begin position="947"/>
        <end position="964"/>
    </location>
</feature>
<organism evidence="2 3">
    <name type="scientific">Theileria equi strain WA</name>
    <dbReference type="NCBI Taxonomy" id="1537102"/>
    <lineage>
        <taxon>Eukaryota</taxon>
        <taxon>Sar</taxon>
        <taxon>Alveolata</taxon>
        <taxon>Apicomplexa</taxon>
        <taxon>Aconoidasida</taxon>
        <taxon>Piroplasmida</taxon>
        <taxon>Theileriidae</taxon>
        <taxon>Theileria</taxon>
    </lineage>
</organism>
<feature type="region of interest" description="Disordered" evidence="1">
    <location>
        <begin position="1129"/>
        <end position="1148"/>
    </location>
</feature>
<dbReference type="EMBL" id="CP001669">
    <property type="protein sequence ID" value="AFZ80158.1"/>
    <property type="molecule type" value="Genomic_DNA"/>
</dbReference>
<reference evidence="2 3" key="1">
    <citation type="journal article" date="2012" name="BMC Genomics">
        <title>Comparative genomic analysis and phylogenetic position of Theileria equi.</title>
        <authorList>
            <person name="Kappmeyer L.S."/>
            <person name="Thiagarajan M."/>
            <person name="Herndon D.R."/>
            <person name="Ramsay J.D."/>
            <person name="Caler E."/>
            <person name="Djikeng A."/>
            <person name="Gillespie J.J."/>
            <person name="Lau A.O."/>
            <person name="Roalson E.H."/>
            <person name="Silva J.C."/>
            <person name="Silva M.G."/>
            <person name="Suarez C.E."/>
            <person name="Ueti M.W."/>
            <person name="Nene V.M."/>
            <person name="Mealey R.H."/>
            <person name="Knowles D.P."/>
            <person name="Brayton K.A."/>
        </authorList>
    </citation>
    <scope>NUCLEOTIDE SEQUENCE [LARGE SCALE GENOMIC DNA]</scope>
    <source>
        <strain evidence="2 3">WA</strain>
    </source>
</reference>
<feature type="region of interest" description="Disordered" evidence="1">
    <location>
        <begin position="947"/>
        <end position="980"/>
    </location>
</feature>
<gene>
    <name evidence="2" type="ORF">BEWA_030100</name>
</gene>
<evidence type="ECO:0000313" key="3">
    <source>
        <dbReference type="Proteomes" id="UP000031512"/>
    </source>
</evidence>
<dbReference type="VEuPathDB" id="PiroplasmaDB:BEWA_030100"/>
<evidence type="ECO:0000313" key="2">
    <source>
        <dbReference type="EMBL" id="AFZ80158.1"/>
    </source>
</evidence>
<dbReference type="RefSeq" id="XP_004829824.1">
    <property type="nucleotide sequence ID" value="XM_004829767.1"/>
</dbReference>
<proteinExistence type="predicted"/>
<name>L0AY16_THEEQ</name>
<dbReference type="KEGG" id="beq:BEWA_030100"/>
<accession>L0AY16</accession>
<dbReference type="GeneID" id="15803303"/>
<dbReference type="STRING" id="1537102.L0AY16"/>
<feature type="region of interest" description="Disordered" evidence="1">
    <location>
        <begin position="1000"/>
        <end position="1122"/>
    </location>
</feature>
<feature type="region of interest" description="Disordered" evidence="1">
    <location>
        <begin position="646"/>
        <end position="665"/>
    </location>
</feature>
<feature type="compositionally biased region" description="Polar residues" evidence="1">
    <location>
        <begin position="1016"/>
        <end position="1040"/>
    </location>
</feature>
<evidence type="ECO:0000256" key="1">
    <source>
        <dbReference type="SAM" id="MobiDB-lite"/>
    </source>
</evidence>
<feature type="compositionally biased region" description="Polar residues" evidence="1">
    <location>
        <begin position="1129"/>
        <end position="1142"/>
    </location>
</feature>